<keyword evidence="1" id="KW-0732">Signal</keyword>
<gene>
    <name evidence="2" type="ORF">J2I48_22945</name>
</gene>
<dbReference type="RefSeq" id="WP_207337851.1">
    <property type="nucleotide sequence ID" value="NZ_JAFMYU010000024.1"/>
</dbReference>
<sequence>MKLVYWLCLFGTMTAVYPSQAAGTQSCRSDSLALRSANALVADMARLIKQYAYFNTGMGAFSYDAWADTSNGLKLYVGERITSWGDRSEPDWYCIDFTHPVGTGEIKVVMGNNDNFFMEVAKRITHRTKNGRHKWLGIFFFTNRRKRTTDFRQLHDHLALIINQLTTSHK</sequence>
<name>A0A939GBN0_9BACT</name>
<evidence type="ECO:0000256" key="1">
    <source>
        <dbReference type="SAM" id="SignalP"/>
    </source>
</evidence>
<dbReference type="EMBL" id="JAFMYU010000024">
    <property type="protein sequence ID" value="MBO0933885.1"/>
    <property type="molecule type" value="Genomic_DNA"/>
</dbReference>
<protein>
    <submittedName>
        <fullName evidence="2">Uncharacterized protein</fullName>
    </submittedName>
</protein>
<organism evidence="2 3">
    <name type="scientific">Fibrella aquatilis</name>
    <dbReference type="NCBI Taxonomy" id="2817059"/>
    <lineage>
        <taxon>Bacteria</taxon>
        <taxon>Pseudomonadati</taxon>
        <taxon>Bacteroidota</taxon>
        <taxon>Cytophagia</taxon>
        <taxon>Cytophagales</taxon>
        <taxon>Spirosomataceae</taxon>
        <taxon>Fibrella</taxon>
    </lineage>
</organism>
<proteinExistence type="predicted"/>
<reference evidence="2 3" key="1">
    <citation type="submission" date="2021-03" db="EMBL/GenBank/DDBJ databases">
        <title>Fibrella sp. HMF5036 genome sequencing and assembly.</title>
        <authorList>
            <person name="Kang H."/>
            <person name="Kim H."/>
            <person name="Bae S."/>
            <person name="Joh K."/>
        </authorList>
    </citation>
    <scope>NUCLEOTIDE SEQUENCE [LARGE SCALE GENOMIC DNA]</scope>
    <source>
        <strain evidence="2 3">HMF5036</strain>
    </source>
</reference>
<dbReference type="Proteomes" id="UP000664795">
    <property type="component" value="Unassembled WGS sequence"/>
</dbReference>
<evidence type="ECO:0000313" key="2">
    <source>
        <dbReference type="EMBL" id="MBO0933885.1"/>
    </source>
</evidence>
<evidence type="ECO:0000313" key="3">
    <source>
        <dbReference type="Proteomes" id="UP000664795"/>
    </source>
</evidence>
<accession>A0A939GBN0</accession>
<feature type="chain" id="PRO_5038130226" evidence="1">
    <location>
        <begin position="22"/>
        <end position="170"/>
    </location>
</feature>
<dbReference type="AlphaFoldDB" id="A0A939GBN0"/>
<keyword evidence="3" id="KW-1185">Reference proteome</keyword>
<dbReference type="PROSITE" id="PS51257">
    <property type="entry name" value="PROKAR_LIPOPROTEIN"/>
    <property type="match status" value="1"/>
</dbReference>
<feature type="signal peptide" evidence="1">
    <location>
        <begin position="1"/>
        <end position="21"/>
    </location>
</feature>
<comment type="caution">
    <text evidence="2">The sequence shown here is derived from an EMBL/GenBank/DDBJ whole genome shotgun (WGS) entry which is preliminary data.</text>
</comment>